<sequence length="291" mass="31116">MDVLEGCRAFVGVSEYGGFSQAAAAARLPQSVISRRVAALEKHLGERLFERTSRSVTLTPFGADMLPSAKRLTRLADDLQHDAERARRRPFRLAVPDTCGTADLARLEAGARHEGVYLDLVPAGPAERAELARALAVRAALIAVPPDQGVWAVTLGLAGTTEPATDVLHLESLRPGRSRATARGRVVWVQPEDDVPHVRDRLTRVRDAVALKPAQVAVAATLTTALAEVLGSSDLLLCSPSQAAELGLVWRPIGEVQLARGYSVSALAGTDTERLRGPLRPLIARCLGAER</sequence>
<dbReference type="Gene3D" id="1.10.10.10">
    <property type="entry name" value="Winged helix-like DNA-binding domain superfamily/Winged helix DNA-binding domain"/>
    <property type="match status" value="1"/>
</dbReference>
<comment type="similarity">
    <text evidence="1">Belongs to the LysR transcriptional regulatory family.</text>
</comment>
<keyword evidence="2" id="KW-0805">Transcription regulation</keyword>
<organism evidence="6 7">
    <name type="scientific">Kineosporia corallincola</name>
    <dbReference type="NCBI Taxonomy" id="2835133"/>
    <lineage>
        <taxon>Bacteria</taxon>
        <taxon>Bacillati</taxon>
        <taxon>Actinomycetota</taxon>
        <taxon>Actinomycetes</taxon>
        <taxon>Kineosporiales</taxon>
        <taxon>Kineosporiaceae</taxon>
        <taxon>Kineosporia</taxon>
    </lineage>
</organism>
<dbReference type="PANTHER" id="PTHR30346:SF0">
    <property type="entry name" value="HCA OPERON TRANSCRIPTIONAL ACTIVATOR HCAR"/>
    <property type="match status" value="1"/>
</dbReference>
<dbReference type="EMBL" id="JAHBAY010000005">
    <property type="protein sequence ID" value="MBT0770273.1"/>
    <property type="molecule type" value="Genomic_DNA"/>
</dbReference>
<keyword evidence="3" id="KW-0238">DNA-binding</keyword>
<reference evidence="6 7" key="1">
    <citation type="submission" date="2021-05" db="EMBL/GenBank/DDBJ databases">
        <title>Kineosporia and Streptomyces sp. nov. two new marine actinobacteria isolated from Coral.</title>
        <authorList>
            <person name="Buangrab K."/>
            <person name="Sutthacheep M."/>
            <person name="Yeemin T."/>
            <person name="Harunari E."/>
            <person name="Igarashi Y."/>
            <person name="Kanchanasin P."/>
            <person name="Tanasupawat S."/>
            <person name="Phongsopitanun W."/>
        </authorList>
    </citation>
    <scope>NUCLEOTIDE SEQUENCE [LARGE SCALE GENOMIC DNA]</scope>
    <source>
        <strain evidence="6 7">J2-2</strain>
    </source>
</reference>
<gene>
    <name evidence="6" type="ORF">KIH74_15130</name>
</gene>
<keyword evidence="4" id="KW-0804">Transcription</keyword>
<dbReference type="PRINTS" id="PR00039">
    <property type="entry name" value="HTHLYSR"/>
</dbReference>
<keyword evidence="7" id="KW-1185">Reference proteome</keyword>
<dbReference type="InterPro" id="IPR036388">
    <property type="entry name" value="WH-like_DNA-bd_sf"/>
</dbReference>
<evidence type="ECO:0000313" key="7">
    <source>
        <dbReference type="Proteomes" id="UP001197247"/>
    </source>
</evidence>
<evidence type="ECO:0000256" key="2">
    <source>
        <dbReference type="ARBA" id="ARBA00023015"/>
    </source>
</evidence>
<evidence type="ECO:0000256" key="3">
    <source>
        <dbReference type="ARBA" id="ARBA00023125"/>
    </source>
</evidence>
<dbReference type="Proteomes" id="UP001197247">
    <property type="component" value="Unassembled WGS sequence"/>
</dbReference>
<name>A0ABS5THD2_9ACTN</name>
<evidence type="ECO:0000313" key="6">
    <source>
        <dbReference type="EMBL" id="MBT0770273.1"/>
    </source>
</evidence>
<dbReference type="InterPro" id="IPR000847">
    <property type="entry name" value="LysR_HTH_N"/>
</dbReference>
<evidence type="ECO:0000256" key="4">
    <source>
        <dbReference type="ARBA" id="ARBA00023163"/>
    </source>
</evidence>
<accession>A0ABS5THD2</accession>
<dbReference type="InterPro" id="IPR036390">
    <property type="entry name" value="WH_DNA-bd_sf"/>
</dbReference>
<dbReference type="PROSITE" id="PS50931">
    <property type="entry name" value="HTH_LYSR"/>
    <property type="match status" value="1"/>
</dbReference>
<feature type="domain" description="HTH lysR-type" evidence="5">
    <location>
        <begin position="1"/>
        <end position="59"/>
    </location>
</feature>
<protein>
    <submittedName>
        <fullName evidence="6">LysR family transcriptional regulator</fullName>
    </submittedName>
</protein>
<comment type="caution">
    <text evidence="6">The sequence shown here is derived from an EMBL/GenBank/DDBJ whole genome shotgun (WGS) entry which is preliminary data.</text>
</comment>
<dbReference type="PANTHER" id="PTHR30346">
    <property type="entry name" value="TRANSCRIPTIONAL DUAL REGULATOR HCAR-RELATED"/>
    <property type="match status" value="1"/>
</dbReference>
<proteinExistence type="inferred from homology"/>
<dbReference type="RefSeq" id="WP_214156560.1">
    <property type="nucleotide sequence ID" value="NZ_JAHBAY010000005.1"/>
</dbReference>
<evidence type="ECO:0000259" key="5">
    <source>
        <dbReference type="PROSITE" id="PS50931"/>
    </source>
</evidence>
<dbReference type="Pfam" id="PF00126">
    <property type="entry name" value="HTH_1"/>
    <property type="match status" value="1"/>
</dbReference>
<dbReference type="SUPFAM" id="SSF46785">
    <property type="entry name" value="Winged helix' DNA-binding domain"/>
    <property type="match status" value="1"/>
</dbReference>
<evidence type="ECO:0000256" key="1">
    <source>
        <dbReference type="ARBA" id="ARBA00009437"/>
    </source>
</evidence>